<dbReference type="InterPro" id="IPR022924">
    <property type="entry name" value="Cardiolipin_synthase"/>
</dbReference>
<keyword evidence="6" id="KW-0677">Repeat</keyword>
<feature type="transmembrane region" description="Helical" evidence="13">
    <location>
        <begin position="6"/>
        <end position="28"/>
    </location>
</feature>
<evidence type="ECO:0000256" key="12">
    <source>
        <dbReference type="NCBIfam" id="TIGR04265"/>
    </source>
</evidence>
<keyword evidence="5 13" id="KW-0812">Transmembrane</keyword>
<keyword evidence="10" id="KW-0594">Phospholipid biosynthesis</keyword>
<evidence type="ECO:0000256" key="2">
    <source>
        <dbReference type="ARBA" id="ARBA00022475"/>
    </source>
</evidence>
<proteinExistence type="predicted"/>
<dbReference type="PANTHER" id="PTHR21248:SF22">
    <property type="entry name" value="PHOSPHOLIPASE D"/>
    <property type="match status" value="1"/>
</dbReference>
<dbReference type="PROSITE" id="PS50035">
    <property type="entry name" value="PLD"/>
    <property type="match status" value="2"/>
</dbReference>
<evidence type="ECO:0000313" key="16">
    <source>
        <dbReference type="Proteomes" id="UP000321353"/>
    </source>
</evidence>
<evidence type="ECO:0000313" key="15">
    <source>
        <dbReference type="EMBL" id="QEG00426.1"/>
    </source>
</evidence>
<keyword evidence="11" id="KW-1208">Phospholipid metabolism</keyword>
<comment type="subcellular location">
    <subcellularLocation>
        <location evidence="1">Cell membrane</location>
    </subcellularLocation>
</comment>
<keyword evidence="4 15" id="KW-0808">Transferase</keyword>
<keyword evidence="8" id="KW-0443">Lipid metabolism</keyword>
<evidence type="ECO:0000256" key="13">
    <source>
        <dbReference type="SAM" id="Phobius"/>
    </source>
</evidence>
<dbReference type="KEGG" id="smam:Mal15_44960"/>
<protein>
    <recommendedName>
        <fullName evidence="12">Cardiolipin synthase</fullName>
        <ecNumber evidence="12">2.7.8.-</ecNumber>
    </recommendedName>
</protein>
<dbReference type="FunFam" id="3.30.870.10:FF:000014">
    <property type="entry name" value="Cardiolipin synthase"/>
    <property type="match status" value="1"/>
</dbReference>
<gene>
    <name evidence="15" type="primary">clsA_2</name>
    <name evidence="15" type="ORF">Mal15_44960</name>
</gene>
<keyword evidence="3" id="KW-0444">Lipid biosynthesis</keyword>
<dbReference type="EMBL" id="CP036264">
    <property type="protein sequence ID" value="QEG00426.1"/>
    <property type="molecule type" value="Genomic_DNA"/>
</dbReference>
<feature type="transmembrane region" description="Helical" evidence="13">
    <location>
        <begin position="40"/>
        <end position="61"/>
    </location>
</feature>
<dbReference type="Gene3D" id="3.30.870.10">
    <property type="entry name" value="Endonuclease Chain A"/>
    <property type="match status" value="2"/>
</dbReference>
<evidence type="ECO:0000256" key="5">
    <source>
        <dbReference type="ARBA" id="ARBA00022692"/>
    </source>
</evidence>
<keyword evidence="7 13" id="KW-1133">Transmembrane helix</keyword>
<keyword evidence="16" id="KW-1185">Reference proteome</keyword>
<evidence type="ECO:0000256" key="8">
    <source>
        <dbReference type="ARBA" id="ARBA00023098"/>
    </source>
</evidence>
<keyword evidence="9 13" id="KW-0472">Membrane</keyword>
<evidence type="ECO:0000256" key="3">
    <source>
        <dbReference type="ARBA" id="ARBA00022516"/>
    </source>
</evidence>
<dbReference type="AlphaFoldDB" id="A0A5B9MLM4"/>
<evidence type="ECO:0000256" key="4">
    <source>
        <dbReference type="ARBA" id="ARBA00022679"/>
    </source>
</evidence>
<evidence type="ECO:0000256" key="1">
    <source>
        <dbReference type="ARBA" id="ARBA00004236"/>
    </source>
</evidence>
<dbReference type="EC" id="2.7.8.-" evidence="12"/>
<sequence length="480" mass="53852">MPDLSLTNLSLVGATVFVFVVLGILSAVQAVISTRTSQGAVAWAITLVTWPFFAVPAYWIFGRNKFQGYVNLRRDRTSDAIDNLDQVRERMTPYIVDLGSRFGEARALEQLARMRFTRNNNTRLLVNGQATFDAIFAEIDAATTYILVQFFIIHDDSLGRQLKDRLIAKAKQGLSVYLLYDDIGSSGIPKAFVNELTAAGVRVTGMRTTRGWRNRFQINFRNHRKIVVVDGRIAFVGGHNVGDEYIGKHPRLSPWRDTHISISGPAVLATQMAFVEDWYWATESMPTVSWEPQPSDEDDKMVFVLPSGPADDYETCGLFFTHAINSADERIWIATPYFVPDEGVITALQLAALRGVDVRVLIPGIPDKPWIKLAAMSYVRQVIEAGVKVYEYGDGFLHQKVLLVDGYASAIGTANFDNRSFRLNFEITVLTIDDDFTSEVEQMLLTDFENSTEITAQQLADRRWWSVAGSQIARLFAPIL</sequence>
<dbReference type="GO" id="GO:0008808">
    <property type="term" value="F:cardiolipin synthase activity"/>
    <property type="evidence" value="ECO:0007669"/>
    <property type="project" value="UniProtKB-UniRule"/>
</dbReference>
<evidence type="ECO:0000256" key="9">
    <source>
        <dbReference type="ARBA" id="ARBA00023136"/>
    </source>
</evidence>
<dbReference type="RefSeq" id="WP_147869671.1">
    <property type="nucleotide sequence ID" value="NZ_CP036264.1"/>
</dbReference>
<dbReference type="InterPro" id="IPR025202">
    <property type="entry name" value="PLD-like_dom"/>
</dbReference>
<dbReference type="NCBIfam" id="TIGR04265">
    <property type="entry name" value="bac_cardiolipin"/>
    <property type="match status" value="1"/>
</dbReference>
<evidence type="ECO:0000256" key="10">
    <source>
        <dbReference type="ARBA" id="ARBA00023209"/>
    </source>
</evidence>
<dbReference type="GO" id="GO:0005886">
    <property type="term" value="C:plasma membrane"/>
    <property type="evidence" value="ECO:0007669"/>
    <property type="project" value="UniProtKB-SubCell"/>
</dbReference>
<dbReference type="SUPFAM" id="SSF56024">
    <property type="entry name" value="Phospholipase D/nuclease"/>
    <property type="match status" value="2"/>
</dbReference>
<dbReference type="InterPro" id="IPR001736">
    <property type="entry name" value="PLipase_D/transphosphatidylase"/>
</dbReference>
<dbReference type="Pfam" id="PF13091">
    <property type="entry name" value="PLDc_2"/>
    <property type="match status" value="2"/>
</dbReference>
<accession>A0A5B9MLM4</accession>
<reference evidence="15 16" key="1">
    <citation type="submission" date="2019-02" db="EMBL/GenBank/DDBJ databases">
        <title>Planctomycetal bacteria perform biofilm scaping via a novel small molecule.</title>
        <authorList>
            <person name="Jeske O."/>
            <person name="Boedeker C."/>
            <person name="Wiegand S."/>
            <person name="Breitling P."/>
            <person name="Kallscheuer N."/>
            <person name="Jogler M."/>
            <person name="Rohde M."/>
            <person name="Petersen J."/>
            <person name="Medema M.H."/>
            <person name="Surup F."/>
            <person name="Jogler C."/>
        </authorList>
    </citation>
    <scope>NUCLEOTIDE SEQUENCE [LARGE SCALE GENOMIC DNA]</scope>
    <source>
        <strain evidence="15 16">Mal15</strain>
    </source>
</reference>
<evidence type="ECO:0000256" key="11">
    <source>
        <dbReference type="ARBA" id="ARBA00023264"/>
    </source>
</evidence>
<evidence type="ECO:0000259" key="14">
    <source>
        <dbReference type="PROSITE" id="PS50035"/>
    </source>
</evidence>
<organism evidence="15 16">
    <name type="scientific">Stieleria maiorica</name>
    <dbReference type="NCBI Taxonomy" id="2795974"/>
    <lineage>
        <taxon>Bacteria</taxon>
        <taxon>Pseudomonadati</taxon>
        <taxon>Planctomycetota</taxon>
        <taxon>Planctomycetia</taxon>
        <taxon>Pirellulales</taxon>
        <taxon>Pirellulaceae</taxon>
        <taxon>Stieleria</taxon>
    </lineage>
</organism>
<feature type="domain" description="PLD phosphodiesterase" evidence="14">
    <location>
        <begin position="218"/>
        <end position="245"/>
    </location>
</feature>
<name>A0A5B9MLM4_9BACT</name>
<dbReference type="PANTHER" id="PTHR21248">
    <property type="entry name" value="CARDIOLIPIN SYNTHASE"/>
    <property type="match status" value="1"/>
</dbReference>
<dbReference type="GO" id="GO:0032049">
    <property type="term" value="P:cardiolipin biosynthetic process"/>
    <property type="evidence" value="ECO:0007669"/>
    <property type="project" value="UniProtKB-UniRule"/>
</dbReference>
<keyword evidence="2" id="KW-1003">Cell membrane</keyword>
<dbReference type="SMART" id="SM00155">
    <property type="entry name" value="PLDc"/>
    <property type="match status" value="2"/>
</dbReference>
<feature type="domain" description="PLD phosphodiesterase" evidence="14">
    <location>
        <begin position="393"/>
        <end position="420"/>
    </location>
</feature>
<dbReference type="Proteomes" id="UP000321353">
    <property type="component" value="Chromosome"/>
</dbReference>
<dbReference type="CDD" id="cd09155">
    <property type="entry name" value="PLDc_PaCLS_like_1"/>
    <property type="match status" value="1"/>
</dbReference>
<evidence type="ECO:0000256" key="6">
    <source>
        <dbReference type="ARBA" id="ARBA00022737"/>
    </source>
</evidence>
<evidence type="ECO:0000256" key="7">
    <source>
        <dbReference type="ARBA" id="ARBA00022989"/>
    </source>
</evidence>